<sequence>AVVGSGTSPGFSPRCLRLINISTGEIAAELTFRSTIIMVHLFPSRVVVAQENLLCVLEIPSLSLVFQLDFLLNPDSVPAISSVQSQKSLIALPS</sequence>
<evidence type="ECO:0000313" key="1">
    <source>
        <dbReference type="EMBL" id="KMS93995.1"/>
    </source>
</evidence>
<name>A0A0J8DT98_BETVV</name>
<organism evidence="1 2">
    <name type="scientific">Beta vulgaris subsp. vulgaris</name>
    <name type="common">Beet</name>
    <dbReference type="NCBI Taxonomy" id="3555"/>
    <lineage>
        <taxon>Eukaryota</taxon>
        <taxon>Viridiplantae</taxon>
        <taxon>Streptophyta</taxon>
        <taxon>Embryophyta</taxon>
        <taxon>Tracheophyta</taxon>
        <taxon>Spermatophyta</taxon>
        <taxon>Magnoliopsida</taxon>
        <taxon>eudicotyledons</taxon>
        <taxon>Gunneridae</taxon>
        <taxon>Pentapetalae</taxon>
        <taxon>Caryophyllales</taxon>
        <taxon>Chenopodiaceae</taxon>
        <taxon>Betoideae</taxon>
        <taxon>Beta</taxon>
    </lineage>
</organism>
<accession>A0A0J8DT98</accession>
<dbReference type="EMBL" id="KQ097032">
    <property type="protein sequence ID" value="KMS93995.1"/>
    <property type="molecule type" value="Genomic_DNA"/>
</dbReference>
<gene>
    <name evidence="1" type="ORF">BVRB_025850</name>
</gene>
<keyword evidence="2" id="KW-1185">Reference proteome</keyword>
<protein>
    <submittedName>
        <fullName evidence="1">Uncharacterized protein</fullName>
    </submittedName>
</protein>
<dbReference type="Gramene" id="KMS93995">
    <property type="protein sequence ID" value="KMS93995"/>
    <property type="gene ID" value="BVRB_025850"/>
</dbReference>
<feature type="non-terminal residue" evidence="1">
    <location>
        <position position="1"/>
    </location>
</feature>
<dbReference type="Proteomes" id="UP000035740">
    <property type="component" value="Unassembled WGS sequence"/>
</dbReference>
<dbReference type="OrthoDB" id="1667587at2759"/>
<dbReference type="AlphaFoldDB" id="A0A0J8DT98"/>
<evidence type="ECO:0000313" key="2">
    <source>
        <dbReference type="Proteomes" id="UP000035740"/>
    </source>
</evidence>
<proteinExistence type="predicted"/>
<reference evidence="1 2" key="1">
    <citation type="journal article" date="2014" name="Nature">
        <title>The genome of the recently domesticated crop plant sugar beet (Beta vulgaris).</title>
        <authorList>
            <person name="Dohm J.C."/>
            <person name="Minoche A.E."/>
            <person name="Holtgrawe D."/>
            <person name="Capella-Gutierrez S."/>
            <person name="Zakrzewski F."/>
            <person name="Tafer H."/>
            <person name="Rupp O."/>
            <person name="Sorensen T.R."/>
            <person name="Stracke R."/>
            <person name="Reinhardt R."/>
            <person name="Goesmann A."/>
            <person name="Kraft T."/>
            <person name="Schulz B."/>
            <person name="Stadler P.F."/>
            <person name="Schmidt T."/>
            <person name="Gabaldon T."/>
            <person name="Lehrach H."/>
            <person name="Weisshaar B."/>
            <person name="Himmelbauer H."/>
        </authorList>
    </citation>
    <scope>NUCLEOTIDE SEQUENCE [LARGE SCALE GENOMIC DNA]</scope>
    <source>
        <tissue evidence="1">Taproot</tissue>
    </source>
</reference>